<keyword evidence="2" id="KW-0812">Transmembrane</keyword>
<dbReference type="AlphaFoldDB" id="A0A1M7BM87"/>
<feature type="coiled-coil region" evidence="1">
    <location>
        <begin position="139"/>
        <end position="264"/>
    </location>
</feature>
<evidence type="ECO:0000256" key="2">
    <source>
        <dbReference type="SAM" id="Phobius"/>
    </source>
</evidence>
<evidence type="ECO:0000313" key="3">
    <source>
        <dbReference type="EMBL" id="SHL55986.1"/>
    </source>
</evidence>
<dbReference type="Gene3D" id="1.10.287.1490">
    <property type="match status" value="1"/>
</dbReference>
<name>A0A1M7BM87_9RHOB</name>
<keyword evidence="2" id="KW-0472">Membrane</keyword>
<dbReference type="STRING" id="337701.SAMN05444398_103306"/>
<gene>
    <name evidence="3" type="ORF">SAMN05444398_103306</name>
</gene>
<dbReference type="OrthoDB" id="8419177at2"/>
<dbReference type="EMBL" id="FRBR01000003">
    <property type="protein sequence ID" value="SHL55986.1"/>
    <property type="molecule type" value="Genomic_DNA"/>
</dbReference>
<keyword evidence="4" id="KW-1185">Reference proteome</keyword>
<accession>A0A1M7BM87</accession>
<proteinExistence type="predicted"/>
<feature type="transmembrane region" description="Helical" evidence="2">
    <location>
        <begin position="285"/>
        <end position="306"/>
    </location>
</feature>
<organism evidence="3 4">
    <name type="scientific">Roseovarius pacificus</name>
    <dbReference type="NCBI Taxonomy" id="337701"/>
    <lineage>
        <taxon>Bacteria</taxon>
        <taxon>Pseudomonadati</taxon>
        <taxon>Pseudomonadota</taxon>
        <taxon>Alphaproteobacteria</taxon>
        <taxon>Rhodobacterales</taxon>
        <taxon>Roseobacteraceae</taxon>
        <taxon>Roseovarius</taxon>
    </lineage>
</organism>
<feature type="transmembrane region" description="Helical" evidence="2">
    <location>
        <begin position="333"/>
        <end position="352"/>
    </location>
</feature>
<keyword evidence="2" id="KW-1133">Transmembrane helix</keyword>
<dbReference type="Proteomes" id="UP000183974">
    <property type="component" value="Unassembled WGS sequence"/>
</dbReference>
<protein>
    <submittedName>
        <fullName evidence="3">Uncharacterized protein</fullName>
    </submittedName>
</protein>
<evidence type="ECO:0000256" key="1">
    <source>
        <dbReference type="SAM" id="Coils"/>
    </source>
</evidence>
<dbReference type="RefSeq" id="WP_073034335.1">
    <property type="nucleotide sequence ID" value="NZ_BMLR01000003.1"/>
</dbReference>
<keyword evidence="1" id="KW-0175">Coiled coil</keyword>
<sequence length="445" mass="50942">MSDQISEINNTIVSEPSRIPFELFSKKNNKTTKLINNDDEEFFIKGRNNWYHFGLEAPVFATNIVVEALNYDYKDCEFRWKTPRNNEFQTTKASFSQGKFEFSINDLITEFEFRPASKYWGQTPRIEVVGVEGFTLDWLEDAREELSNLRIAKERAIHEAQKTIQISQQKEASIQEQQQKLTEQQNSIQENNNKIDALTEQIAELEGAKNDLQDAIVKRKAEQSELAARVEKQEATIEQRTAERDRLGKQINDKAAELKSLENDIYLFPSELSEFAKRGGEDKSFYWKLALLPLLVITAIAGQLLLNAVNLSTVLNETSNARIFSIFVTRMPYVLVATAVVAAMLKLAYALISEIIRIDKETRSLAKVSIVATDVSAASADNLELSDEEIYHLRTGLKMDLLREHLKTYLSDEFRYSDSERVSSRLAFLKKQRPNHEEESPEHGA</sequence>
<evidence type="ECO:0000313" key="4">
    <source>
        <dbReference type="Proteomes" id="UP000183974"/>
    </source>
</evidence>
<reference evidence="3 4" key="1">
    <citation type="submission" date="2016-11" db="EMBL/GenBank/DDBJ databases">
        <authorList>
            <person name="Jaros S."/>
            <person name="Januszkiewicz K."/>
            <person name="Wedrychowicz H."/>
        </authorList>
    </citation>
    <scope>NUCLEOTIDE SEQUENCE [LARGE SCALE GENOMIC DNA]</scope>
    <source>
        <strain evidence="3 4">DSM 29589</strain>
    </source>
</reference>